<organism evidence="6 7">
    <name type="scientific">Tripterygium wilfordii</name>
    <name type="common">Thunder God vine</name>
    <dbReference type="NCBI Taxonomy" id="458696"/>
    <lineage>
        <taxon>Eukaryota</taxon>
        <taxon>Viridiplantae</taxon>
        <taxon>Streptophyta</taxon>
        <taxon>Embryophyta</taxon>
        <taxon>Tracheophyta</taxon>
        <taxon>Spermatophyta</taxon>
        <taxon>Magnoliopsida</taxon>
        <taxon>eudicotyledons</taxon>
        <taxon>Gunneridae</taxon>
        <taxon>Pentapetalae</taxon>
        <taxon>rosids</taxon>
        <taxon>fabids</taxon>
        <taxon>Celastrales</taxon>
        <taxon>Celastraceae</taxon>
        <taxon>Tripterygium</taxon>
    </lineage>
</organism>
<dbReference type="Proteomes" id="UP000593562">
    <property type="component" value="Unassembled WGS sequence"/>
</dbReference>
<evidence type="ECO:0000256" key="2">
    <source>
        <dbReference type="ARBA" id="ARBA00023015"/>
    </source>
</evidence>
<dbReference type="GO" id="GO:0043565">
    <property type="term" value="F:sequence-specific DNA binding"/>
    <property type="evidence" value="ECO:0007669"/>
    <property type="project" value="TreeGrafter"/>
</dbReference>
<dbReference type="GO" id="GO:0045893">
    <property type="term" value="P:positive regulation of DNA-templated transcription"/>
    <property type="evidence" value="ECO:0007669"/>
    <property type="project" value="TreeGrafter"/>
</dbReference>
<dbReference type="PANTHER" id="PTHR24326:SF497">
    <property type="entry name" value="HOMEOBOX-LEUCINE ZIPPER PROTEIN HAT5"/>
    <property type="match status" value="1"/>
</dbReference>
<evidence type="ECO:0000256" key="4">
    <source>
        <dbReference type="RuleBase" id="RU369038"/>
    </source>
</evidence>
<keyword evidence="7" id="KW-1185">Reference proteome</keyword>
<dbReference type="InParanoid" id="A0A7J7DKH3"/>
<keyword evidence="4" id="KW-0539">Nucleus</keyword>
<name>A0A7J7DKH3_TRIWF</name>
<comment type="caution">
    <text evidence="6">The sequence shown here is derived from an EMBL/GenBank/DDBJ whole genome shotgun (WGS) entry which is preliminary data.</text>
</comment>
<keyword evidence="4 6" id="KW-0371">Homeobox</keyword>
<sequence length="203" mass="22377">MFWVGEGPRSMINIEETSKRRPLFSLPGDFFEEECYDEQSPEKKRRLTPEQIVGKGNKHISYELDDNLCVENLYSFEACLVTYCGLLLIMVHLLEKSFGLENKLEPEQKTQLAKKLGMQPRQVASLTEKLQAKEATITSSTGQESDLPAGIANASALQVSEKVEDHLSSGSTGSAVVDEEGPHLVDSGDSYLPNDNHPGCVSS</sequence>
<evidence type="ECO:0000313" key="7">
    <source>
        <dbReference type="Proteomes" id="UP000593562"/>
    </source>
</evidence>
<evidence type="ECO:0000256" key="3">
    <source>
        <dbReference type="ARBA" id="ARBA00023163"/>
    </source>
</evidence>
<evidence type="ECO:0000313" key="6">
    <source>
        <dbReference type="EMBL" id="KAF5746865.1"/>
    </source>
</evidence>
<gene>
    <name evidence="6" type="ORF">HS088_TW06G01041</name>
</gene>
<proteinExistence type="inferred from homology"/>
<dbReference type="GO" id="GO:0000981">
    <property type="term" value="F:DNA-binding transcription factor activity, RNA polymerase II-specific"/>
    <property type="evidence" value="ECO:0007669"/>
    <property type="project" value="UniProtKB-UniRule"/>
</dbReference>
<feature type="region of interest" description="Disordered" evidence="5">
    <location>
        <begin position="162"/>
        <end position="203"/>
    </location>
</feature>
<protein>
    <recommendedName>
        <fullName evidence="4">Homeobox-leucine zipper protein</fullName>
    </recommendedName>
    <alternativeName>
        <fullName evidence="4">HD-ZIP protein</fullName>
    </alternativeName>
    <alternativeName>
        <fullName evidence="4">Homeodomain transcription factor</fullName>
    </alternativeName>
</protein>
<dbReference type="InterPro" id="IPR001356">
    <property type="entry name" value="HD"/>
</dbReference>
<dbReference type="Gene3D" id="1.10.10.60">
    <property type="entry name" value="Homeodomain-like"/>
    <property type="match status" value="1"/>
</dbReference>
<keyword evidence="4 6" id="KW-0238">DNA-binding</keyword>
<dbReference type="CDD" id="cd00086">
    <property type="entry name" value="homeodomain"/>
    <property type="match status" value="1"/>
</dbReference>
<dbReference type="PANTHER" id="PTHR24326">
    <property type="entry name" value="HOMEOBOX-LEUCINE ZIPPER PROTEIN"/>
    <property type="match status" value="1"/>
</dbReference>
<keyword evidence="2 4" id="KW-0805">Transcription regulation</keyword>
<dbReference type="AlphaFoldDB" id="A0A7J7DKH3"/>
<comment type="similarity">
    <text evidence="4">Belongs to the HD-ZIP homeobox family. Class I subfamily.</text>
</comment>
<keyword evidence="3 4" id="KW-0804">Transcription</keyword>
<dbReference type="EMBL" id="JAAARO010000006">
    <property type="protein sequence ID" value="KAF5746865.1"/>
    <property type="molecule type" value="Genomic_DNA"/>
</dbReference>
<comment type="function">
    <text evidence="4">Transcription factor.</text>
</comment>
<evidence type="ECO:0000256" key="5">
    <source>
        <dbReference type="SAM" id="MobiDB-lite"/>
    </source>
</evidence>
<dbReference type="GO" id="GO:0005634">
    <property type="term" value="C:nucleus"/>
    <property type="evidence" value="ECO:0007669"/>
    <property type="project" value="UniProtKB-SubCell"/>
</dbReference>
<accession>A0A7J7DKH3</accession>
<evidence type="ECO:0000256" key="1">
    <source>
        <dbReference type="ARBA" id="ARBA00004123"/>
    </source>
</evidence>
<dbReference type="InterPro" id="IPR045224">
    <property type="entry name" value="HDZip_class_I_plant"/>
</dbReference>
<comment type="subcellular location">
    <subcellularLocation>
        <location evidence="1 4">Nucleus</location>
    </subcellularLocation>
</comment>
<reference evidence="6 7" key="1">
    <citation type="journal article" date="2020" name="Nat. Commun.">
        <title>Genome of Tripterygium wilfordii and identification of cytochrome P450 involved in triptolide biosynthesis.</title>
        <authorList>
            <person name="Tu L."/>
            <person name="Su P."/>
            <person name="Zhang Z."/>
            <person name="Gao L."/>
            <person name="Wang J."/>
            <person name="Hu T."/>
            <person name="Zhou J."/>
            <person name="Zhang Y."/>
            <person name="Zhao Y."/>
            <person name="Liu Y."/>
            <person name="Song Y."/>
            <person name="Tong Y."/>
            <person name="Lu Y."/>
            <person name="Yang J."/>
            <person name="Xu C."/>
            <person name="Jia M."/>
            <person name="Peters R.J."/>
            <person name="Huang L."/>
            <person name="Gao W."/>
        </authorList>
    </citation>
    <scope>NUCLEOTIDE SEQUENCE [LARGE SCALE GENOMIC DNA]</scope>
    <source>
        <strain evidence="7">cv. XIE 37</strain>
        <tissue evidence="6">Leaf</tissue>
    </source>
</reference>